<protein>
    <submittedName>
        <fullName evidence="1">Uncharacterized protein</fullName>
    </submittedName>
</protein>
<evidence type="ECO:0000313" key="2">
    <source>
        <dbReference type="Proteomes" id="UP000198967"/>
    </source>
</evidence>
<dbReference type="RefSeq" id="WP_143030200.1">
    <property type="nucleotide sequence ID" value="NZ_FNBE01000018.1"/>
</dbReference>
<sequence length="370" mass="40045">MTTSRWAVLLCKFKGDDSEPLPRARYEELFTGPGLGRWNMPDFFCAVSHGQLELAMDVHGWMELAQKQSEYVGSGANPQGRLDLITWAREAAAGAGIDLSPYANLVVVTNAPSDLFGGGSGVVCYDDGRNLAMSGLAPGLLGQEIGHGFGLAHSRLDGTTDDYTDPFDVMSTARARMADNPFWTTRTVRGDAVYPIGPGLNAGNMTIAGWVDQSRVRRITSGHAVDTVVELRPLHRHDLPGFLMIDYRGLLVEFRHNSDWDAGIGAPAVLVHRIEDGITYLVKDQNGQTAGVPGSTWGPQISSITVESIDAANLSARVRLKSINFVPDIPEFEPSLADLMEQQPHEISVAAALARVGEELRFSSPTELGM</sequence>
<accession>A0A1G7ZDM1</accession>
<name>A0A1G7ZDM1_PSEOR</name>
<dbReference type="AlphaFoldDB" id="A0A1G7ZDM1"/>
<dbReference type="OrthoDB" id="275270at2"/>
<proteinExistence type="predicted"/>
<organism evidence="1 2">
    <name type="scientific">Pseudonocardia oroxyli</name>
    <dbReference type="NCBI Taxonomy" id="366584"/>
    <lineage>
        <taxon>Bacteria</taxon>
        <taxon>Bacillati</taxon>
        <taxon>Actinomycetota</taxon>
        <taxon>Actinomycetes</taxon>
        <taxon>Pseudonocardiales</taxon>
        <taxon>Pseudonocardiaceae</taxon>
        <taxon>Pseudonocardia</taxon>
    </lineage>
</organism>
<evidence type="ECO:0000313" key="1">
    <source>
        <dbReference type="EMBL" id="SDH06646.1"/>
    </source>
</evidence>
<dbReference type="Proteomes" id="UP000198967">
    <property type="component" value="Unassembled WGS sequence"/>
</dbReference>
<gene>
    <name evidence="1" type="ORF">SAMN05216377_118103</name>
</gene>
<keyword evidence="2" id="KW-1185">Reference proteome</keyword>
<dbReference type="EMBL" id="FNBE01000018">
    <property type="protein sequence ID" value="SDH06646.1"/>
    <property type="molecule type" value="Genomic_DNA"/>
</dbReference>
<reference evidence="1 2" key="1">
    <citation type="submission" date="2016-10" db="EMBL/GenBank/DDBJ databases">
        <authorList>
            <person name="de Groot N.N."/>
        </authorList>
    </citation>
    <scope>NUCLEOTIDE SEQUENCE [LARGE SCALE GENOMIC DNA]</scope>
    <source>
        <strain evidence="1 2">CGMCC 4.3143</strain>
    </source>
</reference>
<dbReference type="STRING" id="366584.SAMN05216377_118103"/>